<dbReference type="AlphaFoldDB" id="A0A0S4N056"/>
<dbReference type="FunFam" id="3.40.250.10:FF:000049">
    <property type="entry name" value="Phage shock protein E"/>
    <property type="match status" value="1"/>
</dbReference>
<dbReference type="RefSeq" id="WP_140944557.1">
    <property type="nucleotide sequence ID" value="NZ_FAOO01000004.1"/>
</dbReference>
<evidence type="ECO:0000313" key="3">
    <source>
        <dbReference type="Proteomes" id="UP000320623"/>
    </source>
</evidence>
<dbReference type="CDD" id="cd00158">
    <property type="entry name" value="RHOD"/>
    <property type="match status" value="1"/>
</dbReference>
<dbReference type="GO" id="GO:0016740">
    <property type="term" value="F:transferase activity"/>
    <property type="evidence" value="ECO:0007669"/>
    <property type="project" value="UniProtKB-KW"/>
</dbReference>
<protein>
    <submittedName>
        <fullName evidence="2">Rhodanese-related sulfurtransferase</fullName>
    </submittedName>
</protein>
<name>A0A0S4N056_9BACT</name>
<dbReference type="InterPro" id="IPR050229">
    <property type="entry name" value="GlpE_sulfurtransferase"/>
</dbReference>
<dbReference type="Pfam" id="PF00581">
    <property type="entry name" value="Rhodanese"/>
    <property type="match status" value="1"/>
</dbReference>
<feature type="domain" description="Rhodanese" evidence="1">
    <location>
        <begin position="47"/>
        <end position="137"/>
    </location>
</feature>
<dbReference type="InterPro" id="IPR036873">
    <property type="entry name" value="Rhodanese-like_dom_sf"/>
</dbReference>
<keyword evidence="3" id="KW-1185">Reference proteome</keyword>
<dbReference type="STRING" id="1643428.GCA_001442855_00755"/>
<reference evidence="3" key="1">
    <citation type="submission" date="2015-11" db="EMBL/GenBank/DDBJ databases">
        <authorList>
            <person name="Varghese N."/>
        </authorList>
    </citation>
    <scope>NUCLEOTIDE SEQUENCE [LARGE SCALE GENOMIC DNA]</scope>
</reference>
<dbReference type="EMBL" id="FAOO01000004">
    <property type="protein sequence ID" value="CUU03537.1"/>
    <property type="molecule type" value="Genomic_DNA"/>
</dbReference>
<gene>
    <name evidence="2" type="ORF">JGI1_00776</name>
</gene>
<dbReference type="Proteomes" id="UP000320623">
    <property type="component" value="Unassembled WGS sequence"/>
</dbReference>
<evidence type="ECO:0000313" key="2">
    <source>
        <dbReference type="EMBL" id="CUU03537.1"/>
    </source>
</evidence>
<dbReference type="SUPFAM" id="SSF52821">
    <property type="entry name" value="Rhodanese/Cell cycle control phosphatase"/>
    <property type="match status" value="1"/>
</dbReference>
<organism evidence="2 3">
    <name type="scientific">Candidatus Thermokryptus mobilis</name>
    <dbReference type="NCBI Taxonomy" id="1643428"/>
    <lineage>
        <taxon>Bacteria</taxon>
        <taxon>Pseudomonadati</taxon>
        <taxon>Candidatus Kryptoniota</taxon>
        <taxon>Candidatus Thermokryptus</taxon>
    </lineage>
</organism>
<dbReference type="SMART" id="SM00450">
    <property type="entry name" value="RHOD"/>
    <property type="match status" value="1"/>
</dbReference>
<proteinExistence type="predicted"/>
<dbReference type="Gene3D" id="3.40.250.10">
    <property type="entry name" value="Rhodanese-like domain"/>
    <property type="match status" value="1"/>
</dbReference>
<dbReference type="PROSITE" id="PS50206">
    <property type="entry name" value="RHODANESE_3"/>
    <property type="match status" value="1"/>
</dbReference>
<dbReference type="PANTHER" id="PTHR43031">
    <property type="entry name" value="FAD-DEPENDENT OXIDOREDUCTASE"/>
    <property type="match status" value="1"/>
</dbReference>
<dbReference type="OrthoDB" id="9800872at2"/>
<keyword evidence="2" id="KW-0808">Transferase</keyword>
<accession>A0A0S4N056</accession>
<sequence>MKKRLGFYTLFYLLLFYLVGCSALSPDSSSASFVDISPIEAKRKIEMKRDVLILDVRTQEEFSQGHIEGAINIPVQEIEKMIGELRKYKKYEIIVYCRSGNRSRRASEILVRYGFKNVYNLKGGFIEWSKTIMEGEDEKDHKRYNN</sequence>
<evidence type="ECO:0000259" key="1">
    <source>
        <dbReference type="PROSITE" id="PS50206"/>
    </source>
</evidence>
<dbReference type="InterPro" id="IPR001763">
    <property type="entry name" value="Rhodanese-like_dom"/>
</dbReference>
<dbReference type="PANTHER" id="PTHR43031:SF18">
    <property type="entry name" value="RHODANESE-RELATED SULFURTRANSFERASES"/>
    <property type="match status" value="1"/>
</dbReference>